<dbReference type="GO" id="GO:0005829">
    <property type="term" value="C:cytosol"/>
    <property type="evidence" value="ECO:0007669"/>
    <property type="project" value="TreeGrafter"/>
</dbReference>
<dbReference type="Proteomes" id="UP000271188">
    <property type="component" value="Chromosome"/>
</dbReference>
<sequence length="383" mass="44818">MKTFLLVGAGFSNAVIARELAEQGYQVTVIDQRDHIAGNCYSERDSETNVMVHIYGPHIFHTDNERVWNYVNKFGEWMPFVNRVKTISQGAVYSLPINLHTINQFFGKTCSPIEAKSLIESQADLSIEDPQTFEEQAMRFVGKDLYKAFFYGYTKKQWGVEPKELPASILKRLPVRFNYDDNYFAHKFQGMPKDGYTAIVENILKHENIQIRLNTPFNSKMKTEFDHIFWSGPLDAYFDFELGRLGYRTLDFEVFRTEGDYQGNAVINYGDEEVPYTRISEHKHFAPWEQHKKTICYKEYSRFCEEKDIPYYPIRLVKDKALLSQYVEKANDETQVTFVGRLGTYRYLDMDVTIKEALETADKIKDSIKENKAFEPFYVNMDI</sequence>
<accession>A0A3S5B2K9</accession>
<dbReference type="GO" id="GO:0050660">
    <property type="term" value="F:flavin adenine dinucleotide binding"/>
    <property type="evidence" value="ECO:0007669"/>
    <property type="project" value="TreeGrafter"/>
</dbReference>
<dbReference type="EC" id="5.4.99.9" evidence="7"/>
<gene>
    <name evidence="7" type="primary">rfbD</name>
    <name evidence="7" type="ORF">NCTC10643_00525</name>
</gene>
<dbReference type="NCBIfam" id="TIGR00031">
    <property type="entry name" value="UDP-GALP_mutase"/>
    <property type="match status" value="1"/>
</dbReference>
<evidence type="ECO:0000313" key="7">
    <source>
        <dbReference type="EMBL" id="VEI75518.1"/>
    </source>
</evidence>
<evidence type="ECO:0000256" key="3">
    <source>
        <dbReference type="ARBA" id="ARBA00022630"/>
    </source>
</evidence>
<name>A0A3S5B2K9_MANHA</name>
<keyword evidence="4" id="KW-0274">FAD</keyword>
<evidence type="ECO:0000256" key="4">
    <source>
        <dbReference type="ARBA" id="ARBA00022827"/>
    </source>
</evidence>
<evidence type="ECO:0000256" key="5">
    <source>
        <dbReference type="ARBA" id="ARBA00023235"/>
    </source>
</evidence>
<dbReference type="PANTHER" id="PTHR21197:SF0">
    <property type="entry name" value="UDP-GALACTOPYRANOSE MUTASE"/>
    <property type="match status" value="1"/>
</dbReference>
<keyword evidence="3" id="KW-0285">Flavoprotein</keyword>
<dbReference type="EMBL" id="LR134495">
    <property type="protein sequence ID" value="VEI75518.1"/>
    <property type="molecule type" value="Genomic_DNA"/>
</dbReference>
<feature type="domain" description="UDP-galactopyranose mutase C-terminal" evidence="6">
    <location>
        <begin position="148"/>
        <end position="347"/>
    </location>
</feature>
<organism evidence="7 8">
    <name type="scientific">Mannheimia haemolytica</name>
    <name type="common">Pasteurella haemolytica</name>
    <dbReference type="NCBI Taxonomy" id="75985"/>
    <lineage>
        <taxon>Bacteria</taxon>
        <taxon>Pseudomonadati</taxon>
        <taxon>Pseudomonadota</taxon>
        <taxon>Gammaproteobacteria</taxon>
        <taxon>Pasteurellales</taxon>
        <taxon>Pasteurellaceae</taxon>
        <taxon>Mannheimia</taxon>
    </lineage>
</organism>
<comment type="cofactor">
    <cofactor evidence="1">
        <name>FAD</name>
        <dbReference type="ChEBI" id="CHEBI:57692"/>
    </cofactor>
</comment>
<proteinExistence type="inferred from homology"/>
<dbReference type="Pfam" id="PF13450">
    <property type="entry name" value="NAD_binding_8"/>
    <property type="match status" value="1"/>
</dbReference>
<dbReference type="RefSeq" id="WP_126301387.1">
    <property type="nucleotide sequence ID" value="NZ_LR134495.1"/>
</dbReference>
<evidence type="ECO:0000256" key="2">
    <source>
        <dbReference type="ARBA" id="ARBA00009321"/>
    </source>
</evidence>
<dbReference type="Gene3D" id="3.40.50.720">
    <property type="entry name" value="NAD(P)-binding Rossmann-like Domain"/>
    <property type="match status" value="3"/>
</dbReference>
<keyword evidence="5 7" id="KW-0413">Isomerase</keyword>
<dbReference type="PANTHER" id="PTHR21197">
    <property type="entry name" value="UDP-GALACTOPYRANOSE MUTASE"/>
    <property type="match status" value="1"/>
</dbReference>
<dbReference type="SUPFAM" id="SSF54373">
    <property type="entry name" value="FAD-linked reductases, C-terminal domain"/>
    <property type="match status" value="1"/>
</dbReference>
<dbReference type="InterPro" id="IPR004379">
    <property type="entry name" value="UDP-GALP_mutase"/>
</dbReference>
<dbReference type="GO" id="GO:0008767">
    <property type="term" value="F:UDP-galactopyranose mutase activity"/>
    <property type="evidence" value="ECO:0007669"/>
    <property type="project" value="UniProtKB-EC"/>
</dbReference>
<comment type="similarity">
    <text evidence="2">Belongs to the UDP-galactopyranose/dTDP-fucopyranose mutase family.</text>
</comment>
<evidence type="ECO:0000259" key="6">
    <source>
        <dbReference type="Pfam" id="PF03275"/>
    </source>
</evidence>
<protein>
    <submittedName>
        <fullName evidence="7">Probable UDP-galactopyranose mutase</fullName>
        <ecNumber evidence="7">5.4.99.9</ecNumber>
    </submittedName>
</protein>
<evidence type="ECO:0000313" key="8">
    <source>
        <dbReference type="Proteomes" id="UP000271188"/>
    </source>
</evidence>
<dbReference type="AlphaFoldDB" id="A0A3S5B2K9"/>
<dbReference type="InterPro" id="IPR015899">
    <property type="entry name" value="UDP-GalPyranose_mutase_C"/>
</dbReference>
<dbReference type="Pfam" id="PF03275">
    <property type="entry name" value="GLF"/>
    <property type="match status" value="1"/>
</dbReference>
<evidence type="ECO:0000256" key="1">
    <source>
        <dbReference type="ARBA" id="ARBA00001974"/>
    </source>
</evidence>
<dbReference type="SUPFAM" id="SSF51971">
    <property type="entry name" value="Nucleotide-binding domain"/>
    <property type="match status" value="1"/>
</dbReference>
<reference evidence="7" key="1">
    <citation type="submission" date="2018-12" db="EMBL/GenBank/DDBJ databases">
        <authorList>
            <consortium name="Pathogen Informatics"/>
        </authorList>
    </citation>
    <scope>NUCLEOTIDE SEQUENCE [LARGE SCALE GENOMIC DNA]</scope>
    <source>
        <strain evidence="7">NCTC10643</strain>
    </source>
</reference>